<dbReference type="EMBL" id="SIDB01000011">
    <property type="protein sequence ID" value="KAI3426445.1"/>
    <property type="molecule type" value="Genomic_DNA"/>
</dbReference>
<proteinExistence type="predicted"/>
<dbReference type="AlphaFoldDB" id="A0A9D4TIV7"/>
<keyword evidence="4" id="KW-1185">Reference proteome</keyword>
<reference evidence="3" key="1">
    <citation type="journal article" date="2019" name="Plant J.">
        <title>Chlorella vulgaris genome assembly and annotation reveals the molecular basis for metabolic acclimation to high light conditions.</title>
        <authorList>
            <person name="Cecchin M."/>
            <person name="Marcolungo L."/>
            <person name="Rossato M."/>
            <person name="Girolomoni L."/>
            <person name="Cosentino E."/>
            <person name="Cuine S."/>
            <person name="Li-Beisson Y."/>
            <person name="Delledonne M."/>
            <person name="Ballottari M."/>
        </authorList>
    </citation>
    <scope>NUCLEOTIDE SEQUENCE</scope>
    <source>
        <strain evidence="3">211/11P</strain>
    </source>
</reference>
<dbReference type="Proteomes" id="UP001055712">
    <property type="component" value="Unassembled WGS sequence"/>
</dbReference>
<dbReference type="OrthoDB" id="10682375at2759"/>
<protein>
    <submittedName>
        <fullName evidence="3">Uncharacterized protein</fullName>
    </submittedName>
</protein>
<keyword evidence="1" id="KW-0175">Coiled coil</keyword>
<accession>A0A9D4TIV7</accession>
<comment type="caution">
    <text evidence="3">The sequence shown here is derived from an EMBL/GenBank/DDBJ whole genome shotgun (WGS) entry which is preliminary data.</text>
</comment>
<evidence type="ECO:0000256" key="2">
    <source>
        <dbReference type="SAM" id="MobiDB-lite"/>
    </source>
</evidence>
<evidence type="ECO:0000313" key="4">
    <source>
        <dbReference type="Proteomes" id="UP001055712"/>
    </source>
</evidence>
<organism evidence="3 4">
    <name type="scientific">Chlorella vulgaris</name>
    <name type="common">Green alga</name>
    <dbReference type="NCBI Taxonomy" id="3077"/>
    <lineage>
        <taxon>Eukaryota</taxon>
        <taxon>Viridiplantae</taxon>
        <taxon>Chlorophyta</taxon>
        <taxon>core chlorophytes</taxon>
        <taxon>Trebouxiophyceae</taxon>
        <taxon>Chlorellales</taxon>
        <taxon>Chlorellaceae</taxon>
        <taxon>Chlorella clade</taxon>
        <taxon>Chlorella</taxon>
    </lineage>
</organism>
<sequence>MATLEQHVAFLQLQCGFYRRLLAANGGSLAADSPCSIEGGQPELPLHERLELCALETKALQREIAQVQLDSELEMACTAAGIADCRQHQPAETARDLAALLSVLAITADQAPRDLPAASQPEPAATLADTGHQLEQLPSSSSPSAASIPSPDADGEPAKAAAELYAAALPALLALPTPRQLARAALSGDRLQQFLGGILERHDATAARMQMRNAMLQASGNCRLAANQLARVEGALAVKAAQGGATALRRVDFEQLRIERAQAEAKVADATAGAITLKSHVVSGQQRLVERRTALADAAADAAQLQAQIDALEAHAAQLLADAGKVRTEAATAERACKRLREQEQERRRLAPHSPGCTAIEAAGAAAVEDDNSKTAPKAAGAANEWSITAGGGADSLADDGPTILSYMQVKNACAQVGKKIADWQRKIEVQAGRRKVHASTQQRRQ</sequence>
<reference evidence="3" key="2">
    <citation type="submission" date="2020-11" db="EMBL/GenBank/DDBJ databases">
        <authorList>
            <person name="Cecchin M."/>
            <person name="Marcolungo L."/>
            <person name="Rossato M."/>
            <person name="Girolomoni L."/>
            <person name="Cosentino E."/>
            <person name="Cuine S."/>
            <person name="Li-Beisson Y."/>
            <person name="Delledonne M."/>
            <person name="Ballottari M."/>
        </authorList>
    </citation>
    <scope>NUCLEOTIDE SEQUENCE</scope>
    <source>
        <strain evidence="3">211/11P</strain>
        <tissue evidence="3">Whole cell</tissue>
    </source>
</reference>
<feature type="compositionally biased region" description="Low complexity" evidence="2">
    <location>
        <begin position="138"/>
        <end position="151"/>
    </location>
</feature>
<feature type="coiled-coil region" evidence="1">
    <location>
        <begin position="253"/>
        <end position="343"/>
    </location>
</feature>
<evidence type="ECO:0000313" key="3">
    <source>
        <dbReference type="EMBL" id="KAI3426445.1"/>
    </source>
</evidence>
<evidence type="ECO:0000256" key="1">
    <source>
        <dbReference type="SAM" id="Coils"/>
    </source>
</evidence>
<feature type="region of interest" description="Disordered" evidence="2">
    <location>
        <begin position="133"/>
        <end position="159"/>
    </location>
</feature>
<name>A0A9D4TIV7_CHLVU</name>
<gene>
    <name evidence="3" type="ORF">D9Q98_008812</name>
</gene>